<dbReference type="PROSITE" id="PS51257">
    <property type="entry name" value="PROKAR_LIPOPROTEIN"/>
    <property type="match status" value="1"/>
</dbReference>
<evidence type="ECO:0000313" key="2">
    <source>
        <dbReference type="Proteomes" id="UP000503447"/>
    </source>
</evidence>
<keyword evidence="2" id="KW-1185">Reference proteome</keyword>
<name>A0A6M5YTM5_9BACT</name>
<organism evidence="1 2">
    <name type="scientific">Frigoriglobus tundricola</name>
    <dbReference type="NCBI Taxonomy" id="2774151"/>
    <lineage>
        <taxon>Bacteria</taxon>
        <taxon>Pseudomonadati</taxon>
        <taxon>Planctomycetota</taxon>
        <taxon>Planctomycetia</taxon>
        <taxon>Gemmatales</taxon>
        <taxon>Gemmataceae</taxon>
        <taxon>Frigoriglobus</taxon>
    </lineage>
</organism>
<protein>
    <recommendedName>
        <fullName evidence="3">Outer membrane lipoprotein-sorting protein</fullName>
    </recommendedName>
</protein>
<dbReference type="EMBL" id="CP053452">
    <property type="protein sequence ID" value="QJW96673.1"/>
    <property type="molecule type" value="Genomic_DNA"/>
</dbReference>
<dbReference type="Gene3D" id="2.50.20.10">
    <property type="entry name" value="Lipoprotein localisation LolA/LolB/LppX"/>
    <property type="match status" value="1"/>
</dbReference>
<dbReference type="KEGG" id="ftj:FTUN_4230"/>
<evidence type="ECO:0000313" key="1">
    <source>
        <dbReference type="EMBL" id="QJW96673.1"/>
    </source>
</evidence>
<dbReference type="RefSeq" id="WP_171472209.1">
    <property type="nucleotide sequence ID" value="NZ_CP053452.2"/>
</dbReference>
<dbReference type="AlphaFoldDB" id="A0A6M5YTM5"/>
<dbReference type="InterPro" id="IPR017461">
    <property type="entry name" value="CHP03009_planctomycetes"/>
</dbReference>
<dbReference type="Proteomes" id="UP000503447">
    <property type="component" value="Chromosome"/>
</dbReference>
<dbReference type="NCBIfam" id="TIGR03009">
    <property type="entry name" value="plancto_dom_2"/>
    <property type="match status" value="1"/>
</dbReference>
<sequence>MRLTCTVLAVLMLAACPPRRSRVVYVPVQPCVQPLVVSAPPVVVAQAPPPHEPSGRASDPAVEALLAEWERKMADVRSLRMEIAFKRTDPVFKKDTHYSGSVLWLKPHFVVLRLENSADPTKTDYEAYICDGKSIFAYNGVQKTITEIQLPLNNLQANEPPANDPLSQWLSSLWTKWTDHLLYQALIEIKAKDVSARFDITLFKKDEHYLYLDIKPRSDADKREFQHIRVALYGPEPATQKWAYLPAQVYVLRPSMDAEVWKFTNPQVNLPGVDEKNFTFVPIKGWDVKQVPAQVRPDAKP</sequence>
<gene>
    <name evidence="1" type="ORF">FTUN_4230</name>
</gene>
<accession>A0A6M5YTM5</accession>
<proteinExistence type="predicted"/>
<evidence type="ECO:0008006" key="3">
    <source>
        <dbReference type="Google" id="ProtNLM"/>
    </source>
</evidence>
<reference evidence="2" key="1">
    <citation type="submission" date="2020-05" db="EMBL/GenBank/DDBJ databases">
        <title>Frigoriglobus tundricola gen. nov., sp. nov., a psychrotolerant cellulolytic planctomycete of the family Gemmataceae with two divergent copies of 16S rRNA gene.</title>
        <authorList>
            <person name="Kulichevskaya I.S."/>
            <person name="Ivanova A.A."/>
            <person name="Naumoff D.G."/>
            <person name="Beletsky A.V."/>
            <person name="Rijpstra W.I.C."/>
            <person name="Sinninghe Damste J.S."/>
            <person name="Mardanov A.V."/>
            <person name="Ravin N.V."/>
            <person name="Dedysh S.N."/>
        </authorList>
    </citation>
    <scope>NUCLEOTIDE SEQUENCE [LARGE SCALE GENOMIC DNA]</scope>
    <source>
        <strain evidence="2">PL17</strain>
    </source>
</reference>